<sequence length="373" mass="43148">MNSNYSKLKDFVNDNRSGNTSQNMNTVKNNVFDFFNKNILRSDIKTTNNPSDSRSDEQTDSWFKEADTDPYCPKLTKTQRIIGFMICLIMGAFCMGLASLYIPVIVLKSRKFVLLFSMGSLFFIASFSLLWGIKSHLKHLFNPNRLPFTLSYFITLFATIYYAMIVKSVLITLIFAFLQVGTLVWYIISYIPGGQTGLKFFTKVFYSLASKTVQTTLQGTVAIIKNLVNCQNSSLQIIREFKTKGEYFRNFGYQYNKLFKGGLLPRPDPKLDDAPLPMPIFKEKKPWTEKKATFGQNDYIDILGDGKVNPVDLIKGPNWLIGFRGNELQRLSRQLKFEGRELRAKNQNRFHEINKRVKYLMWRYNHKFGGLKK</sequence>
<protein>
    <recommendedName>
        <fullName evidence="9">Vesicle transport protein</fullName>
    </recommendedName>
</protein>
<feature type="transmembrane region" description="Helical" evidence="9">
    <location>
        <begin position="112"/>
        <end position="133"/>
    </location>
</feature>
<dbReference type="InterPro" id="IPR019373">
    <property type="entry name" value="Ribosomal_mL51"/>
</dbReference>
<dbReference type="AlphaFoldDB" id="A0A813ZS89"/>
<evidence type="ECO:0000256" key="8">
    <source>
        <dbReference type="ARBA" id="ARBA00025800"/>
    </source>
</evidence>
<evidence type="ECO:0000256" key="7">
    <source>
        <dbReference type="ARBA" id="ARBA00023136"/>
    </source>
</evidence>
<evidence type="ECO:0000313" key="10">
    <source>
        <dbReference type="EMBL" id="CAF0902788.1"/>
    </source>
</evidence>
<evidence type="ECO:0000256" key="4">
    <source>
        <dbReference type="ARBA" id="ARBA00022692"/>
    </source>
</evidence>
<dbReference type="GO" id="GO:0015031">
    <property type="term" value="P:protein transport"/>
    <property type="evidence" value="ECO:0007669"/>
    <property type="project" value="UniProtKB-KW"/>
</dbReference>
<comment type="similarity">
    <text evidence="8 9">Belongs to the SFT2 family.</text>
</comment>
<dbReference type="GO" id="GO:0012505">
    <property type="term" value="C:endomembrane system"/>
    <property type="evidence" value="ECO:0007669"/>
    <property type="project" value="UniProtKB-ARBA"/>
</dbReference>
<dbReference type="Pfam" id="PF10244">
    <property type="entry name" value="MRP-L51"/>
    <property type="match status" value="1"/>
</dbReference>
<evidence type="ECO:0000256" key="3">
    <source>
        <dbReference type="ARBA" id="ARBA00022448"/>
    </source>
</evidence>
<keyword evidence="3 9" id="KW-0813">Transport</keyword>
<keyword evidence="4 9" id="KW-0812">Transmembrane</keyword>
<feature type="transmembrane region" description="Helical" evidence="9">
    <location>
        <begin position="145"/>
        <end position="164"/>
    </location>
</feature>
<keyword evidence="7 9" id="KW-0472">Membrane</keyword>
<gene>
    <name evidence="10" type="ORF">OXX778_LOCUS11486</name>
</gene>
<evidence type="ECO:0000313" key="11">
    <source>
        <dbReference type="Proteomes" id="UP000663879"/>
    </source>
</evidence>
<evidence type="ECO:0000256" key="2">
    <source>
        <dbReference type="ARBA" id="ARBA00004141"/>
    </source>
</evidence>
<dbReference type="Pfam" id="PF04178">
    <property type="entry name" value="Got1"/>
    <property type="match status" value="1"/>
</dbReference>
<evidence type="ECO:0000256" key="6">
    <source>
        <dbReference type="ARBA" id="ARBA00022989"/>
    </source>
</evidence>
<reference evidence="10" key="1">
    <citation type="submission" date="2021-02" db="EMBL/GenBank/DDBJ databases">
        <authorList>
            <person name="Nowell W R."/>
        </authorList>
    </citation>
    <scope>NUCLEOTIDE SEQUENCE</scope>
    <source>
        <strain evidence="10">Ploen Becks lab</strain>
    </source>
</reference>
<organism evidence="10 11">
    <name type="scientific">Brachionus calyciflorus</name>
    <dbReference type="NCBI Taxonomy" id="104777"/>
    <lineage>
        <taxon>Eukaryota</taxon>
        <taxon>Metazoa</taxon>
        <taxon>Spiralia</taxon>
        <taxon>Gnathifera</taxon>
        <taxon>Rotifera</taxon>
        <taxon>Eurotatoria</taxon>
        <taxon>Monogononta</taxon>
        <taxon>Pseudotrocha</taxon>
        <taxon>Ploima</taxon>
        <taxon>Brachionidae</taxon>
        <taxon>Brachionus</taxon>
    </lineage>
</organism>
<dbReference type="InterPro" id="IPR011691">
    <property type="entry name" value="Vesicle_transpt_SFT2"/>
</dbReference>
<dbReference type="GO" id="GO:0016192">
    <property type="term" value="P:vesicle-mediated transport"/>
    <property type="evidence" value="ECO:0007669"/>
    <property type="project" value="InterPro"/>
</dbReference>
<dbReference type="PANTHER" id="PTHR23137:SF36">
    <property type="entry name" value="VESICLE TRANSPORT PROTEIN SFT2C"/>
    <property type="match status" value="1"/>
</dbReference>
<dbReference type="GO" id="GO:0003735">
    <property type="term" value="F:structural constituent of ribosome"/>
    <property type="evidence" value="ECO:0007669"/>
    <property type="project" value="InterPro"/>
</dbReference>
<dbReference type="OrthoDB" id="10059330at2759"/>
<dbReference type="Proteomes" id="UP000663879">
    <property type="component" value="Unassembled WGS sequence"/>
</dbReference>
<dbReference type="InterPro" id="IPR007305">
    <property type="entry name" value="Vesicle_transpt_Got1/SFT2"/>
</dbReference>
<proteinExistence type="inferred from homology"/>
<keyword evidence="6 9" id="KW-1133">Transmembrane helix</keyword>
<feature type="transmembrane region" description="Helical" evidence="9">
    <location>
        <begin position="170"/>
        <end position="191"/>
    </location>
</feature>
<comment type="subcellular location">
    <subcellularLocation>
        <location evidence="2 9">Membrane</location>
        <topology evidence="2 9">Multi-pass membrane protein</topology>
    </subcellularLocation>
</comment>
<dbReference type="EMBL" id="CAJNOC010001952">
    <property type="protein sequence ID" value="CAF0902788.1"/>
    <property type="molecule type" value="Genomic_DNA"/>
</dbReference>
<evidence type="ECO:0000256" key="9">
    <source>
        <dbReference type="RuleBase" id="RU363111"/>
    </source>
</evidence>
<dbReference type="GO" id="GO:0005737">
    <property type="term" value="C:cytoplasm"/>
    <property type="evidence" value="ECO:0007669"/>
    <property type="project" value="UniProtKB-ARBA"/>
</dbReference>
<comment type="caution">
    <text evidence="10">The sequence shown here is derived from an EMBL/GenBank/DDBJ whole genome shotgun (WGS) entry which is preliminary data.</text>
</comment>
<accession>A0A813ZS89</accession>
<dbReference type="GO" id="GO:0016020">
    <property type="term" value="C:membrane"/>
    <property type="evidence" value="ECO:0007669"/>
    <property type="project" value="UniProtKB-SubCell"/>
</dbReference>
<name>A0A813ZS89_9BILA</name>
<dbReference type="PANTHER" id="PTHR23137">
    <property type="entry name" value="VESICLE TRANSPORT PROTEIN-RELATED"/>
    <property type="match status" value="1"/>
</dbReference>
<evidence type="ECO:0000256" key="5">
    <source>
        <dbReference type="ARBA" id="ARBA00022927"/>
    </source>
</evidence>
<keyword evidence="11" id="KW-1185">Reference proteome</keyword>
<evidence type="ECO:0000256" key="1">
    <source>
        <dbReference type="ARBA" id="ARBA00003566"/>
    </source>
</evidence>
<feature type="transmembrane region" description="Helical" evidence="9">
    <location>
        <begin position="81"/>
        <end position="106"/>
    </location>
</feature>
<comment type="function">
    <text evidence="1 9">May be involved in fusion of retrograde transport vesicles derived from an endocytic compartment with the Golgi complex.</text>
</comment>
<keyword evidence="5 9" id="KW-0653">Protein transport</keyword>